<proteinExistence type="predicted"/>
<comment type="caution">
    <text evidence="2">The sequence shown here is derived from an EMBL/GenBank/DDBJ whole genome shotgun (WGS) entry which is preliminary data.</text>
</comment>
<gene>
    <name evidence="2" type="ORF">FNW21_05425</name>
</gene>
<dbReference type="OrthoDB" id="526867at2"/>
<keyword evidence="3" id="KW-1185">Reference proteome</keyword>
<evidence type="ECO:0000313" key="2">
    <source>
        <dbReference type="EMBL" id="TRX41535.1"/>
    </source>
</evidence>
<evidence type="ECO:0000259" key="1">
    <source>
        <dbReference type="Pfam" id="PF04784"/>
    </source>
</evidence>
<reference evidence="2 3" key="1">
    <citation type="submission" date="2019-07" db="EMBL/GenBank/DDBJ databases">
        <title>Novel species of Flavobacterium.</title>
        <authorList>
            <person name="Liu Q."/>
            <person name="Xin Y.-H."/>
        </authorList>
    </citation>
    <scope>NUCLEOTIDE SEQUENCE [LARGE SCALE GENOMIC DNA]</scope>
    <source>
        <strain evidence="2 3">LB1R34</strain>
    </source>
</reference>
<dbReference type="InterPro" id="IPR006869">
    <property type="entry name" value="DUF547"/>
</dbReference>
<sequence length="140" mass="16455">MINYYIELSERFLAETILGNDTASLKRELYYMKLSSLERRLDTDDLKKTFWINIYNAFSIIIQNEPKPKGSILKYKRIKIAYNLFSLNDIELGILKKQKYKVGFLYVTNPFLPKHVLRLSINNTDDSILLKLNTKKATVK</sequence>
<dbReference type="RefSeq" id="WP_144255721.1">
    <property type="nucleotide sequence ID" value="NZ_VJZT01000003.1"/>
</dbReference>
<dbReference type="EMBL" id="VJZT01000003">
    <property type="protein sequence ID" value="TRX41535.1"/>
    <property type="molecule type" value="Genomic_DNA"/>
</dbReference>
<protein>
    <submittedName>
        <fullName evidence="2">DUF547 domain-containing protein</fullName>
    </submittedName>
</protein>
<feature type="domain" description="DUF547" evidence="1">
    <location>
        <begin position="44"/>
        <end position="135"/>
    </location>
</feature>
<dbReference type="Proteomes" id="UP000316371">
    <property type="component" value="Unassembled WGS sequence"/>
</dbReference>
<organism evidence="2 3">
    <name type="scientific">Flavobacterium restrictum</name>
    <dbReference type="NCBI Taxonomy" id="2594428"/>
    <lineage>
        <taxon>Bacteria</taxon>
        <taxon>Pseudomonadati</taxon>
        <taxon>Bacteroidota</taxon>
        <taxon>Flavobacteriia</taxon>
        <taxon>Flavobacteriales</taxon>
        <taxon>Flavobacteriaceae</taxon>
        <taxon>Flavobacterium</taxon>
    </lineage>
</organism>
<name>A0A553E976_9FLAO</name>
<evidence type="ECO:0000313" key="3">
    <source>
        <dbReference type="Proteomes" id="UP000316371"/>
    </source>
</evidence>
<dbReference type="Pfam" id="PF04784">
    <property type="entry name" value="DUF547"/>
    <property type="match status" value="1"/>
</dbReference>
<dbReference type="AlphaFoldDB" id="A0A553E976"/>
<accession>A0A553E976</accession>